<comment type="caution">
    <text evidence="1">The sequence shown here is derived from an EMBL/GenBank/DDBJ whole genome shotgun (WGS) entry which is preliminary data.</text>
</comment>
<evidence type="ECO:0000313" key="2">
    <source>
        <dbReference type="Proteomes" id="UP000287651"/>
    </source>
</evidence>
<dbReference type="EMBL" id="AMZH03037207">
    <property type="protein sequence ID" value="RRT31659.1"/>
    <property type="molecule type" value="Genomic_DNA"/>
</dbReference>
<protein>
    <submittedName>
        <fullName evidence="1">Uncharacterized protein</fullName>
    </submittedName>
</protein>
<sequence>RGPLLEPEVSEALEQRLRFAEFSKKPHCSHRSTIFVGASSEERCVRHRRHWPQPDLSFNRDPRCSFLVEIDPSPATQPRQHIF</sequence>
<dbReference type="Proteomes" id="UP000287651">
    <property type="component" value="Unassembled WGS sequence"/>
</dbReference>
<organism evidence="1 2">
    <name type="scientific">Ensete ventricosum</name>
    <name type="common">Abyssinian banana</name>
    <name type="synonym">Musa ensete</name>
    <dbReference type="NCBI Taxonomy" id="4639"/>
    <lineage>
        <taxon>Eukaryota</taxon>
        <taxon>Viridiplantae</taxon>
        <taxon>Streptophyta</taxon>
        <taxon>Embryophyta</taxon>
        <taxon>Tracheophyta</taxon>
        <taxon>Spermatophyta</taxon>
        <taxon>Magnoliopsida</taxon>
        <taxon>Liliopsida</taxon>
        <taxon>Zingiberales</taxon>
        <taxon>Musaceae</taxon>
        <taxon>Ensete</taxon>
    </lineage>
</organism>
<reference evidence="1 2" key="1">
    <citation type="journal article" date="2014" name="Agronomy (Basel)">
        <title>A Draft Genome Sequence for Ensete ventricosum, the Drought-Tolerant Tree Against Hunger.</title>
        <authorList>
            <person name="Harrison J."/>
            <person name="Moore K.A."/>
            <person name="Paszkiewicz K."/>
            <person name="Jones T."/>
            <person name="Grant M."/>
            <person name="Ambacheew D."/>
            <person name="Muzemil S."/>
            <person name="Studholme D.J."/>
        </authorList>
    </citation>
    <scope>NUCLEOTIDE SEQUENCE [LARGE SCALE GENOMIC DNA]</scope>
</reference>
<dbReference type="AlphaFoldDB" id="A0A426WWP6"/>
<name>A0A426WWP6_ENSVE</name>
<feature type="non-terminal residue" evidence="1">
    <location>
        <position position="1"/>
    </location>
</feature>
<gene>
    <name evidence="1" type="ORF">B296_00057938</name>
</gene>
<evidence type="ECO:0000313" key="1">
    <source>
        <dbReference type="EMBL" id="RRT31659.1"/>
    </source>
</evidence>
<proteinExistence type="predicted"/>
<accession>A0A426WWP6</accession>